<proteinExistence type="predicted"/>
<keyword evidence="1" id="KW-0812">Transmembrane</keyword>
<organism evidence="2">
    <name type="scientific">Psilocybe cubensis</name>
    <name type="common">Psychedelic mushroom</name>
    <name type="synonym">Stropharia cubensis</name>
    <dbReference type="NCBI Taxonomy" id="181762"/>
    <lineage>
        <taxon>Eukaryota</taxon>
        <taxon>Fungi</taxon>
        <taxon>Dikarya</taxon>
        <taxon>Basidiomycota</taxon>
        <taxon>Agaricomycotina</taxon>
        <taxon>Agaricomycetes</taxon>
        <taxon>Agaricomycetidae</taxon>
        <taxon>Agaricales</taxon>
        <taxon>Agaricineae</taxon>
        <taxon>Strophariaceae</taxon>
        <taxon>Psilocybe</taxon>
    </lineage>
</organism>
<comment type="caution">
    <text evidence="2">The sequence shown here is derived from an EMBL/GenBank/DDBJ whole genome shotgun (WGS) entry which is preliminary data.</text>
</comment>
<evidence type="ECO:0000256" key="1">
    <source>
        <dbReference type="SAM" id="Phobius"/>
    </source>
</evidence>
<reference evidence="2" key="1">
    <citation type="submission" date="2021-02" db="EMBL/GenBank/DDBJ databases">
        <title>Psilocybe cubensis genome.</title>
        <authorList>
            <person name="Mckernan K.J."/>
            <person name="Crawford S."/>
            <person name="Trippe A."/>
            <person name="Kane L.T."/>
            <person name="Mclaughlin S."/>
        </authorList>
    </citation>
    <scope>NUCLEOTIDE SEQUENCE [LARGE SCALE GENOMIC DNA]</scope>
    <source>
        <strain evidence="2">MGC-MH-2018</strain>
    </source>
</reference>
<keyword evidence="1" id="KW-1133">Transmembrane helix</keyword>
<evidence type="ECO:0000313" key="2">
    <source>
        <dbReference type="EMBL" id="KAG5163982.1"/>
    </source>
</evidence>
<sequence length="72" mass="8458">MDELEKLRTDMKIYQAFQTESNRRRAADIAKLNRYFDTLSKVASKTEQRLASFIPFVITTFTLLYILIFSTS</sequence>
<protein>
    <submittedName>
        <fullName evidence="2">Uncharacterized protein</fullName>
    </submittedName>
</protein>
<keyword evidence="1" id="KW-0472">Membrane</keyword>
<accession>A0A8H8CF73</accession>
<feature type="transmembrane region" description="Helical" evidence="1">
    <location>
        <begin position="50"/>
        <end position="69"/>
    </location>
</feature>
<name>A0A8H8CF73_PSICU</name>
<dbReference type="AlphaFoldDB" id="A0A8H8CF73"/>
<dbReference type="EMBL" id="JAFIQS010000013">
    <property type="protein sequence ID" value="KAG5163982.1"/>
    <property type="molecule type" value="Genomic_DNA"/>
</dbReference>
<gene>
    <name evidence="2" type="ORF">JR316_011179</name>
</gene>